<organism evidence="1 2">
    <name type="scientific">Helianthus annuus</name>
    <name type="common">Common sunflower</name>
    <dbReference type="NCBI Taxonomy" id="4232"/>
    <lineage>
        <taxon>Eukaryota</taxon>
        <taxon>Viridiplantae</taxon>
        <taxon>Streptophyta</taxon>
        <taxon>Embryophyta</taxon>
        <taxon>Tracheophyta</taxon>
        <taxon>Spermatophyta</taxon>
        <taxon>Magnoliopsida</taxon>
        <taxon>eudicotyledons</taxon>
        <taxon>Gunneridae</taxon>
        <taxon>Pentapetalae</taxon>
        <taxon>asterids</taxon>
        <taxon>campanulids</taxon>
        <taxon>Asterales</taxon>
        <taxon>Asteraceae</taxon>
        <taxon>Asteroideae</taxon>
        <taxon>Heliantheae alliance</taxon>
        <taxon>Heliantheae</taxon>
        <taxon>Helianthus</taxon>
    </lineage>
</organism>
<reference evidence="2" key="1">
    <citation type="journal article" date="2017" name="Nature">
        <title>The sunflower genome provides insights into oil metabolism, flowering and Asterid evolution.</title>
        <authorList>
            <person name="Badouin H."/>
            <person name="Gouzy J."/>
            <person name="Grassa C.J."/>
            <person name="Murat F."/>
            <person name="Staton S.E."/>
            <person name="Cottret L."/>
            <person name="Lelandais-Briere C."/>
            <person name="Owens G.L."/>
            <person name="Carrere S."/>
            <person name="Mayjonade B."/>
            <person name="Legrand L."/>
            <person name="Gill N."/>
            <person name="Kane N.C."/>
            <person name="Bowers J.E."/>
            <person name="Hubner S."/>
            <person name="Bellec A."/>
            <person name="Berard A."/>
            <person name="Berges H."/>
            <person name="Blanchet N."/>
            <person name="Boniface M.C."/>
            <person name="Brunel D."/>
            <person name="Catrice O."/>
            <person name="Chaidir N."/>
            <person name="Claudel C."/>
            <person name="Donnadieu C."/>
            <person name="Faraut T."/>
            <person name="Fievet G."/>
            <person name="Helmstetter N."/>
            <person name="King M."/>
            <person name="Knapp S.J."/>
            <person name="Lai Z."/>
            <person name="Le Paslier M.C."/>
            <person name="Lippi Y."/>
            <person name="Lorenzon L."/>
            <person name="Mandel J.R."/>
            <person name="Marage G."/>
            <person name="Marchand G."/>
            <person name="Marquand E."/>
            <person name="Bret-Mestries E."/>
            <person name="Morien E."/>
            <person name="Nambeesan S."/>
            <person name="Nguyen T."/>
            <person name="Pegot-Espagnet P."/>
            <person name="Pouilly N."/>
            <person name="Raftis F."/>
            <person name="Sallet E."/>
            <person name="Schiex T."/>
            <person name="Thomas J."/>
            <person name="Vandecasteele C."/>
            <person name="Vares D."/>
            <person name="Vear F."/>
            <person name="Vautrin S."/>
            <person name="Crespi M."/>
            <person name="Mangin B."/>
            <person name="Burke J.M."/>
            <person name="Salse J."/>
            <person name="Munos S."/>
            <person name="Vincourt P."/>
            <person name="Rieseberg L.H."/>
            <person name="Langlade N.B."/>
        </authorList>
    </citation>
    <scope>NUCLEOTIDE SEQUENCE [LARGE SCALE GENOMIC DNA]</scope>
    <source>
        <strain evidence="2">cv. SF193</strain>
    </source>
</reference>
<accession>A0A251V310</accession>
<proteinExistence type="predicted"/>
<keyword evidence="2" id="KW-1185">Reference proteome</keyword>
<dbReference type="EMBL" id="CM007893">
    <property type="protein sequence ID" value="OTG29997.1"/>
    <property type="molecule type" value="Genomic_DNA"/>
</dbReference>
<name>A0A251V310_HELAN</name>
<evidence type="ECO:0000313" key="1">
    <source>
        <dbReference type="EMBL" id="OTG29997.1"/>
    </source>
</evidence>
<protein>
    <submittedName>
        <fullName evidence="1">Uncharacterized protein</fullName>
    </submittedName>
</protein>
<evidence type="ECO:0000313" key="2">
    <source>
        <dbReference type="Proteomes" id="UP000215914"/>
    </source>
</evidence>
<dbReference type="InParanoid" id="A0A251V310"/>
<dbReference type="AlphaFoldDB" id="A0A251V310"/>
<dbReference type="Proteomes" id="UP000215914">
    <property type="component" value="Chromosome 4"/>
</dbReference>
<sequence length="65" mass="7623">MDVKMKEKFILVLVLRSLVDQNEHNFIRPTSHMANYTMLRFGSVIVRENSSGNIQSWYRHITRGG</sequence>
<gene>
    <name evidence="1" type="ORF">HannXRQ_Chr04g0128241</name>
</gene>